<dbReference type="AlphaFoldDB" id="A0A397VVX3"/>
<proteinExistence type="predicted"/>
<organism evidence="1 2">
    <name type="scientific">Gigaspora rosea</name>
    <dbReference type="NCBI Taxonomy" id="44941"/>
    <lineage>
        <taxon>Eukaryota</taxon>
        <taxon>Fungi</taxon>
        <taxon>Fungi incertae sedis</taxon>
        <taxon>Mucoromycota</taxon>
        <taxon>Glomeromycotina</taxon>
        <taxon>Glomeromycetes</taxon>
        <taxon>Diversisporales</taxon>
        <taxon>Gigasporaceae</taxon>
        <taxon>Gigaspora</taxon>
    </lineage>
</organism>
<reference evidence="1 2" key="1">
    <citation type="submission" date="2018-06" db="EMBL/GenBank/DDBJ databases">
        <title>Comparative genomics reveals the genomic features of Rhizophagus irregularis, R. cerebriforme, R. diaphanum and Gigaspora rosea, and their symbiotic lifestyle signature.</title>
        <authorList>
            <person name="Morin E."/>
            <person name="San Clemente H."/>
            <person name="Chen E.C.H."/>
            <person name="De La Providencia I."/>
            <person name="Hainaut M."/>
            <person name="Kuo A."/>
            <person name="Kohler A."/>
            <person name="Murat C."/>
            <person name="Tang N."/>
            <person name="Roy S."/>
            <person name="Loubradou J."/>
            <person name="Henrissat B."/>
            <person name="Grigoriev I.V."/>
            <person name="Corradi N."/>
            <person name="Roux C."/>
            <person name="Martin F.M."/>
        </authorList>
    </citation>
    <scope>NUCLEOTIDE SEQUENCE [LARGE SCALE GENOMIC DNA]</scope>
    <source>
        <strain evidence="1 2">DAOM 194757</strain>
    </source>
</reference>
<gene>
    <name evidence="1" type="ORF">C2G38_2240955</name>
</gene>
<comment type="caution">
    <text evidence="1">The sequence shown here is derived from an EMBL/GenBank/DDBJ whole genome shotgun (WGS) entry which is preliminary data.</text>
</comment>
<dbReference type="OrthoDB" id="2345133at2759"/>
<dbReference type="InterPro" id="IPR043504">
    <property type="entry name" value="Peptidase_S1_PA_chymotrypsin"/>
</dbReference>
<accession>A0A397VVX3</accession>
<dbReference type="EMBL" id="QKWP01000148">
    <property type="protein sequence ID" value="RIB26108.1"/>
    <property type="molecule type" value="Genomic_DNA"/>
</dbReference>
<dbReference type="Gene3D" id="2.40.10.10">
    <property type="entry name" value="Trypsin-like serine proteases"/>
    <property type="match status" value="2"/>
</dbReference>
<protein>
    <submittedName>
        <fullName evidence="1">Trypsin-like cysteine/serine peptidase domain-containing protein</fullName>
    </submittedName>
</protein>
<keyword evidence="2" id="KW-1185">Reference proteome</keyword>
<dbReference type="Proteomes" id="UP000266673">
    <property type="component" value="Unassembled WGS sequence"/>
</dbReference>
<evidence type="ECO:0000313" key="2">
    <source>
        <dbReference type="Proteomes" id="UP000266673"/>
    </source>
</evidence>
<dbReference type="InterPro" id="IPR009003">
    <property type="entry name" value="Peptidase_S1_PA"/>
</dbReference>
<evidence type="ECO:0000313" key="1">
    <source>
        <dbReference type="EMBL" id="RIB26108.1"/>
    </source>
</evidence>
<dbReference type="CDD" id="cd21112">
    <property type="entry name" value="alphaLP-like"/>
    <property type="match status" value="1"/>
</dbReference>
<dbReference type="SUPFAM" id="SSF50494">
    <property type="entry name" value="Trypsin-like serine proteases"/>
    <property type="match status" value="1"/>
</dbReference>
<name>A0A397VVX3_9GLOM</name>
<sequence>MMKKNKKFIENVETFNPSPIIKPLSNEEKEEILSNSSTLVEKRNNFLHPLVEGGSKIVSQYHDNSDIGCTAGFWIKKNNQDFILTAGHCAKIFPSLFCVHSFQNNTLIGPMDTRIMNLYDIGYIRKTNTRLVLRPIIRQINREDSRFVQLQIVGISQITNIRVYICKAGAVTGFSCGKVTALNTVSMVNGFPRINTFVLHEIEANGGDSGGPMFRFNGRNGQSHLADAVGIHFAGNSNAERAIGLPINIALRDGYSLVMT</sequence>